<evidence type="ECO:0000313" key="1">
    <source>
        <dbReference type="EMBL" id="AQK89400.1"/>
    </source>
</evidence>
<sequence length="526" mass="59728">MATSSNASTEVSGSGGSFPVANNPAIAGQVLAAACMVPPDDDEKKPLWRYAEIIERTGKGLGENVRIRCRLCNHVWNGSYSRVKAHLLKIPGFVVKFCRVVTVHVLDQLKAEVAAASAVADRTMPRDIPLPVEGKEKKRRRGVSAIESSFNLDVRQAFMFAANNPIGGYVPPSYKLRTSILMQERTHVERMLQPVKETWSSKGWISEVIGDANMIKNFIMNHSMRLAMFNEQSNLKFLAIADTRFASAIVMLKRFIIIKDALSVMVVSEKWSTYREDNPRQAQFVKEKIVNDLWWDKVRYFLSFAEPVYTMIRAAGTDKPCLHLMYEMWDTMIEKVNSVIYRHEIKESHEESIFYSAVHDILVSRWRKSNTPLHCLAHSLNPKYYTDAWINEVPNGQAPHNDEEISEMRNACFRSYFSGEELKIKLQYANFSLFGTGFNSFDSIEDRGYMEPKLWWRIHGHSAPELKSGPSAMWDVGADTFEADFEGGAGFLEQADLSLDEPELEEKLFEDLGALDLAKDAEPNEE</sequence>
<dbReference type="ExpressionAtlas" id="A0A1D6FBH0">
    <property type="expression patterns" value="baseline and differential"/>
</dbReference>
<dbReference type="EMBL" id="CM000784">
    <property type="protein sequence ID" value="AQK89400.1"/>
    <property type="molecule type" value="Genomic_DNA"/>
</dbReference>
<proteinExistence type="predicted"/>
<dbReference type="InterPro" id="IPR012337">
    <property type="entry name" value="RNaseH-like_sf"/>
</dbReference>
<dbReference type="InParanoid" id="A0A1D6FBH0"/>
<dbReference type="PANTHER" id="PTHR32166:SF81">
    <property type="entry name" value="OS06G0658400 PROTEIN"/>
    <property type="match status" value="1"/>
</dbReference>
<dbReference type="AlphaFoldDB" id="A0A1D6FBH0"/>
<name>A0A1D6FBH0_MAIZE</name>
<gene>
    <name evidence="1" type="ORF">ZEAMMB73_Zm00001d008290</name>
</gene>
<protein>
    <submittedName>
        <fullName evidence="1">HAT transposon superfamily protein</fullName>
    </submittedName>
</protein>
<reference evidence="1" key="1">
    <citation type="submission" date="2015-12" db="EMBL/GenBank/DDBJ databases">
        <title>Update maize B73 reference genome by single molecule sequencing technologies.</title>
        <authorList>
            <consortium name="Maize Genome Sequencing Project"/>
            <person name="Ware D."/>
        </authorList>
    </citation>
    <scope>NUCLEOTIDE SEQUENCE</scope>
    <source>
        <tissue evidence="1">Seedling</tissue>
    </source>
</reference>
<dbReference type="PANTHER" id="PTHR32166">
    <property type="entry name" value="OSJNBA0013A04.12 PROTEIN"/>
    <property type="match status" value="1"/>
</dbReference>
<accession>A0A1D6FBH0</accession>
<organism evidence="1">
    <name type="scientific">Zea mays</name>
    <name type="common">Maize</name>
    <dbReference type="NCBI Taxonomy" id="4577"/>
    <lineage>
        <taxon>Eukaryota</taxon>
        <taxon>Viridiplantae</taxon>
        <taxon>Streptophyta</taxon>
        <taxon>Embryophyta</taxon>
        <taxon>Tracheophyta</taxon>
        <taxon>Spermatophyta</taxon>
        <taxon>Magnoliopsida</taxon>
        <taxon>Liliopsida</taxon>
        <taxon>Poales</taxon>
        <taxon>Poaceae</taxon>
        <taxon>PACMAD clade</taxon>
        <taxon>Panicoideae</taxon>
        <taxon>Andropogonodae</taxon>
        <taxon>Andropogoneae</taxon>
        <taxon>Tripsacinae</taxon>
        <taxon>Zea</taxon>
    </lineage>
</organism>
<dbReference type="OMA" id="LMQERTH"/>
<dbReference type="STRING" id="4577.A0A1D6FBH0"/>
<dbReference type="SUPFAM" id="SSF53098">
    <property type="entry name" value="Ribonuclease H-like"/>
    <property type="match status" value="1"/>
</dbReference>